<gene>
    <name evidence="1" type="ordered locus">Avin_02620</name>
</gene>
<dbReference type="STRING" id="322710.Avin_02620"/>
<keyword evidence="2" id="KW-1185">Reference proteome</keyword>
<dbReference type="EnsemblBacteria" id="ACO76523">
    <property type="protein sequence ID" value="ACO76523"/>
    <property type="gene ID" value="Avin_02620"/>
</dbReference>
<evidence type="ECO:0000313" key="2">
    <source>
        <dbReference type="Proteomes" id="UP000002424"/>
    </source>
</evidence>
<organism evidence="1 2">
    <name type="scientific">Azotobacter vinelandii (strain DJ / ATCC BAA-1303)</name>
    <dbReference type="NCBI Taxonomy" id="322710"/>
    <lineage>
        <taxon>Bacteria</taxon>
        <taxon>Pseudomonadati</taxon>
        <taxon>Pseudomonadota</taxon>
        <taxon>Gammaproteobacteria</taxon>
        <taxon>Pseudomonadales</taxon>
        <taxon>Pseudomonadaceae</taxon>
        <taxon>Azotobacter</taxon>
    </lineage>
</organism>
<accession>C1DI26</accession>
<evidence type="ECO:0000313" key="1">
    <source>
        <dbReference type="EMBL" id="ACO76523.1"/>
    </source>
</evidence>
<reference evidence="1 2" key="1">
    <citation type="journal article" date="2009" name="J. Bacteriol.">
        <title>Genome sequence of Azotobacter vinelandii, an obligate aerobe specialized to support diverse anaerobic metabolic processes.</title>
        <authorList>
            <person name="Setubal J.C."/>
            <person name="dos Santos P."/>
            <person name="Goldman B.S."/>
            <person name="Ertesvag H."/>
            <person name="Espin G."/>
            <person name="Rubio L.M."/>
            <person name="Valla S."/>
            <person name="Almeida N.F."/>
            <person name="Balasubramanian D."/>
            <person name="Cromes L."/>
            <person name="Curatti L."/>
            <person name="Du Z."/>
            <person name="Godsy E."/>
            <person name="Goodner B."/>
            <person name="Hellner-Burris K."/>
            <person name="Hernandez J.A."/>
            <person name="Houmiel K."/>
            <person name="Imperial J."/>
            <person name="Kennedy C."/>
            <person name="Larson T.J."/>
            <person name="Latreille P."/>
            <person name="Ligon L.S."/>
            <person name="Lu J."/>
            <person name="Maerk M."/>
            <person name="Miller N.M."/>
            <person name="Norton S."/>
            <person name="O'Carroll I.P."/>
            <person name="Paulsen I."/>
            <person name="Raulfs E.C."/>
            <person name="Roemer R."/>
            <person name="Rosser J."/>
            <person name="Segura D."/>
            <person name="Slater S."/>
            <person name="Stricklin S.L."/>
            <person name="Studholme D.J."/>
            <person name="Sun J."/>
            <person name="Viana C.J."/>
            <person name="Wallin E."/>
            <person name="Wang B."/>
            <person name="Wheeler C."/>
            <person name="Zhu H."/>
            <person name="Dean D.R."/>
            <person name="Dixon R."/>
            <person name="Wood D."/>
        </authorList>
    </citation>
    <scope>NUCLEOTIDE SEQUENCE [LARGE SCALE GENOMIC DNA]</scope>
    <source>
        <strain evidence="2">DJ / ATCC BAA-1303</strain>
    </source>
</reference>
<dbReference type="Proteomes" id="UP000002424">
    <property type="component" value="Chromosome"/>
</dbReference>
<dbReference type="EMBL" id="CP001157">
    <property type="protein sequence ID" value="ACO76523.1"/>
    <property type="molecule type" value="Genomic_DNA"/>
</dbReference>
<proteinExistence type="predicted"/>
<dbReference type="KEGG" id="avn:Avin_02620"/>
<dbReference type="HOGENOM" id="CLU_2969396_0_0_6"/>
<protein>
    <submittedName>
        <fullName evidence="1">Uncharacterized protein</fullName>
    </submittedName>
</protein>
<dbReference type="AlphaFoldDB" id="C1DI26"/>
<sequence length="58" mass="6516">MSLQRLQEFFAASPLSQINPFESIICAHFRGFGKAPGQAFSGLFFPVRDNRVDGRRVT</sequence>
<name>C1DI26_AZOVD</name>